<comment type="caution">
    <text evidence="1">The sequence shown here is derived from an EMBL/GenBank/DDBJ whole genome shotgun (WGS) entry which is preliminary data.</text>
</comment>
<evidence type="ECO:0000313" key="1">
    <source>
        <dbReference type="EMBL" id="PWU66914.1"/>
    </source>
</evidence>
<gene>
    <name evidence="1" type="ORF">DLJ74_18810</name>
</gene>
<protein>
    <submittedName>
        <fullName evidence="1">Serine/threonine protein kinase</fullName>
    </submittedName>
</protein>
<keyword evidence="1" id="KW-0723">Serine/threonine-protein kinase</keyword>
<dbReference type="OrthoDB" id="529320at2"/>
<dbReference type="SUPFAM" id="SSF56112">
    <property type="entry name" value="Protein kinase-like (PK-like)"/>
    <property type="match status" value="1"/>
</dbReference>
<dbReference type="InterPro" id="IPR011009">
    <property type="entry name" value="Kinase-like_dom_sf"/>
</dbReference>
<keyword evidence="1" id="KW-0808">Transferase</keyword>
<dbReference type="Proteomes" id="UP000245624">
    <property type="component" value="Unassembled WGS sequence"/>
</dbReference>
<dbReference type="RefSeq" id="WP_109985619.1">
    <property type="nucleotide sequence ID" value="NZ_QGTD01000020.1"/>
</dbReference>
<name>A0A317KUT6_9BACI</name>
<reference evidence="1 2" key="1">
    <citation type="submission" date="2018-05" db="EMBL/GenBank/DDBJ databases">
        <title>Genomic analysis of Gracilibacillus dipsosauri DD1 reveals novel features of a salt-tolerant amylase.</title>
        <authorList>
            <person name="Deutch C.E."/>
            <person name="Yang S."/>
        </authorList>
    </citation>
    <scope>NUCLEOTIDE SEQUENCE [LARGE SCALE GENOMIC DNA]</scope>
    <source>
        <strain evidence="1 2">DD1</strain>
    </source>
</reference>
<keyword evidence="1" id="KW-0418">Kinase</keyword>
<organism evidence="1 2">
    <name type="scientific">Gracilibacillus dipsosauri</name>
    <dbReference type="NCBI Taxonomy" id="178340"/>
    <lineage>
        <taxon>Bacteria</taxon>
        <taxon>Bacillati</taxon>
        <taxon>Bacillota</taxon>
        <taxon>Bacilli</taxon>
        <taxon>Bacillales</taxon>
        <taxon>Bacillaceae</taxon>
        <taxon>Gracilibacillus</taxon>
    </lineage>
</organism>
<keyword evidence="2" id="KW-1185">Reference proteome</keyword>
<dbReference type="EMBL" id="QGTD01000020">
    <property type="protein sequence ID" value="PWU66914.1"/>
    <property type="molecule type" value="Genomic_DNA"/>
</dbReference>
<sequence length="225" mass="26542">MPNDWLEADPYLSTIKVISNSDNEPVTIEGNSDVLKCIGIGTDAAVFQYIHLPQYAYKLYSEEKKEKIKQEAEIYHRLGTSSYFSTCYGYHKNYLVLQYEEGITLYDCLLRGIYIPKQVVQDVDNAREYARQKGMNPRDIHLRNILLQNGRAKVIDVSEYLNTGNDYRWEHLRKGYDEYYHLIAGKSIPIFILESIRKWYSQRRIGENQIDDFMQNISKLINFWK</sequence>
<dbReference type="GO" id="GO:0004674">
    <property type="term" value="F:protein serine/threonine kinase activity"/>
    <property type="evidence" value="ECO:0007669"/>
    <property type="project" value="UniProtKB-KW"/>
</dbReference>
<proteinExistence type="predicted"/>
<evidence type="ECO:0000313" key="2">
    <source>
        <dbReference type="Proteomes" id="UP000245624"/>
    </source>
</evidence>
<dbReference type="Gene3D" id="1.10.510.10">
    <property type="entry name" value="Transferase(Phosphotransferase) domain 1"/>
    <property type="match status" value="1"/>
</dbReference>
<dbReference type="AlphaFoldDB" id="A0A317KUT6"/>
<accession>A0A317KUT6</accession>